<dbReference type="Proteomes" id="UP000297258">
    <property type="component" value="Unassembled WGS sequence"/>
</dbReference>
<proteinExistence type="predicted"/>
<protein>
    <recommendedName>
        <fullName evidence="3">LRAT domain-containing protein</fullName>
    </recommendedName>
</protein>
<accession>A0A4Y9T2W3</accession>
<evidence type="ECO:0000313" key="2">
    <source>
        <dbReference type="Proteomes" id="UP000297258"/>
    </source>
</evidence>
<evidence type="ECO:0000313" key="1">
    <source>
        <dbReference type="EMBL" id="TFW34211.1"/>
    </source>
</evidence>
<evidence type="ECO:0008006" key="3">
    <source>
        <dbReference type="Google" id="ProtNLM"/>
    </source>
</evidence>
<name>A0A4Y9T2W3_9BURK</name>
<dbReference type="AlphaFoldDB" id="A0A4Y9T2W3"/>
<dbReference type="EMBL" id="SPUM01000029">
    <property type="protein sequence ID" value="TFW34211.1"/>
    <property type="molecule type" value="Genomic_DNA"/>
</dbReference>
<comment type="caution">
    <text evidence="1">The sequence shown here is derived from an EMBL/GenBank/DDBJ whole genome shotgun (WGS) entry which is preliminary data.</text>
</comment>
<keyword evidence="2" id="KW-1185">Reference proteome</keyword>
<dbReference type="RefSeq" id="WP_135188573.1">
    <property type="nucleotide sequence ID" value="NZ_SPUM01000029.1"/>
</dbReference>
<organism evidence="1 2">
    <name type="scientific">Massilia horti</name>
    <dbReference type="NCBI Taxonomy" id="2562153"/>
    <lineage>
        <taxon>Bacteria</taxon>
        <taxon>Pseudomonadati</taxon>
        <taxon>Pseudomonadota</taxon>
        <taxon>Betaproteobacteria</taxon>
        <taxon>Burkholderiales</taxon>
        <taxon>Oxalobacteraceae</taxon>
        <taxon>Telluria group</taxon>
        <taxon>Massilia</taxon>
    </lineage>
</organism>
<gene>
    <name evidence="1" type="ORF">E4O92_04605</name>
</gene>
<dbReference type="OrthoDB" id="6888753at2"/>
<sequence length="145" mass="16560">MSSWFDPKDYDGDEMHQCPIKPFDFHHCYAVVVSGDGINLGGHVLLHTGSGWYFHVAGRKHRPRFLREEGYMNYLRKSGKHEIRRWMIQIPNPAGAHAKLEELLTKQWRWLVLPNNCVAFVEEVVKAGGSSAGMYFNCPAAEPFA</sequence>
<reference evidence="1 2" key="1">
    <citation type="submission" date="2019-03" db="EMBL/GenBank/DDBJ databases">
        <title>Draft genome of Massilia hortus sp. nov., a novel bacterial species of the Oxalobacteraceae family.</title>
        <authorList>
            <person name="Peta V."/>
            <person name="Raths R."/>
            <person name="Bucking H."/>
        </authorList>
    </citation>
    <scope>NUCLEOTIDE SEQUENCE [LARGE SCALE GENOMIC DNA]</scope>
    <source>
        <strain evidence="1 2">ONC3</strain>
    </source>
</reference>